<proteinExistence type="predicted"/>
<dbReference type="EMBL" id="JARBJD010000363">
    <property type="protein sequence ID" value="KAK2943107.1"/>
    <property type="molecule type" value="Genomic_DNA"/>
</dbReference>
<dbReference type="Proteomes" id="UP001281761">
    <property type="component" value="Unassembled WGS sequence"/>
</dbReference>
<reference evidence="1 4" key="1">
    <citation type="journal article" date="2022" name="bioRxiv">
        <title>Genomics of Preaxostyla Flagellates Illuminates Evolutionary Transitions and the Path Towards Mitochondrial Loss.</title>
        <authorList>
            <person name="Novak L.V.F."/>
            <person name="Treitli S.C."/>
            <person name="Pyrih J."/>
            <person name="Halakuc P."/>
            <person name="Pipaliya S.V."/>
            <person name="Vacek V."/>
            <person name="Brzon O."/>
            <person name="Soukal P."/>
            <person name="Eme L."/>
            <person name="Dacks J.B."/>
            <person name="Karnkowska A."/>
            <person name="Elias M."/>
            <person name="Hampl V."/>
        </authorList>
    </citation>
    <scope>NUCLEOTIDE SEQUENCE [LARGE SCALE GENOMIC DNA]</scope>
    <source>
        <strain evidence="1">NAU3</strain>
        <tissue evidence="1">Gut</tissue>
    </source>
</reference>
<keyword evidence="4" id="KW-1185">Reference proteome</keyword>
<sequence length="112" mass="12128">MKFTGCTSGMEGGGLLRFGGGTSTFNVTTIEIKNFRLMSCQGLWGGGGIFMKFDAGTASFLIDSVGYGNTPEETNTVGWGAWRSLHECDGTDHDREIPVREWIDDANSVFGF</sequence>
<gene>
    <name evidence="1" type="ORF">BLNAU_21975</name>
    <name evidence="3" type="ORF">BLNAU_2768</name>
    <name evidence="2" type="ORF">BLNAU_6431</name>
</gene>
<evidence type="ECO:0000313" key="1">
    <source>
        <dbReference type="EMBL" id="KAK2943107.1"/>
    </source>
</evidence>
<dbReference type="EMBL" id="JARBJD010000012">
    <property type="protein sequence ID" value="KAK2962108.1"/>
    <property type="molecule type" value="Genomic_DNA"/>
</dbReference>
<accession>A0ABQ9WWN0</accession>
<protein>
    <submittedName>
        <fullName evidence="1">Uncharacterized protein</fullName>
    </submittedName>
</protein>
<evidence type="ECO:0000313" key="2">
    <source>
        <dbReference type="EMBL" id="KAK2958662.1"/>
    </source>
</evidence>
<evidence type="ECO:0000313" key="4">
    <source>
        <dbReference type="Proteomes" id="UP001281761"/>
    </source>
</evidence>
<organism evidence="1 4">
    <name type="scientific">Blattamonas nauphoetae</name>
    <dbReference type="NCBI Taxonomy" id="2049346"/>
    <lineage>
        <taxon>Eukaryota</taxon>
        <taxon>Metamonada</taxon>
        <taxon>Preaxostyla</taxon>
        <taxon>Oxymonadida</taxon>
        <taxon>Blattamonas</taxon>
    </lineage>
</organism>
<name>A0ABQ9WWN0_9EUKA</name>
<evidence type="ECO:0000313" key="3">
    <source>
        <dbReference type="EMBL" id="KAK2962108.1"/>
    </source>
</evidence>
<dbReference type="EMBL" id="JARBJD010000036">
    <property type="protein sequence ID" value="KAK2958662.1"/>
    <property type="molecule type" value="Genomic_DNA"/>
</dbReference>
<comment type="caution">
    <text evidence="1">The sequence shown here is derived from an EMBL/GenBank/DDBJ whole genome shotgun (WGS) entry which is preliminary data.</text>
</comment>